<dbReference type="EMBL" id="CAFBLU010000002">
    <property type="protein sequence ID" value="CAB4862148.1"/>
    <property type="molecule type" value="Genomic_DNA"/>
</dbReference>
<feature type="transmembrane region" description="Helical" evidence="11">
    <location>
        <begin position="276"/>
        <end position="296"/>
    </location>
</feature>
<keyword evidence="10" id="KW-0066">ATP synthesis</keyword>
<dbReference type="InterPro" id="IPR023011">
    <property type="entry name" value="ATP_synth_F0_asu_AS"/>
</dbReference>
<sequence>MRLLRRITTAAVTVPALLLASPAVSAAIEVNPDFKPQNEFRLDPWISINIGPFDMSINKAVMYLFITCILTTVTLVWVARRMEDKPNRVQTAVEAAFIVMRDNIAGGNMDPKTAKRWFSFVATLFLFIWFSNMLGYIPLPTNTEHTVNIFGVELPTLAIYAATANLAVPLALTLMVWFAYHVEGIRAKGPVKYLKGWVPAGVTGFAAGPIFVIEVISHFVRLVSLSVRLFANILAGHLLILFMGGGLAVLLGLEIVGVFTLPLAIAFYIFEVGLVATLQAFIFATLASIYFGGAVAEEH</sequence>
<comment type="similarity">
    <text evidence="2">Belongs to the ATPase A chain family.</text>
</comment>
<evidence type="ECO:0000313" key="12">
    <source>
        <dbReference type="EMBL" id="CAB4862148.1"/>
    </source>
</evidence>
<protein>
    <submittedName>
        <fullName evidence="12">Unannotated protein</fullName>
    </submittedName>
</protein>
<evidence type="ECO:0000256" key="7">
    <source>
        <dbReference type="ARBA" id="ARBA00022989"/>
    </source>
</evidence>
<dbReference type="HAMAP" id="MF_01393">
    <property type="entry name" value="ATP_synth_a_bact"/>
    <property type="match status" value="1"/>
</dbReference>
<evidence type="ECO:0000256" key="8">
    <source>
        <dbReference type="ARBA" id="ARBA00023065"/>
    </source>
</evidence>
<keyword evidence="5 11" id="KW-0812">Transmembrane</keyword>
<name>A0A6J7CZC2_9ZZZZ</name>
<evidence type="ECO:0000256" key="1">
    <source>
        <dbReference type="ARBA" id="ARBA00004141"/>
    </source>
</evidence>
<keyword evidence="7 11" id="KW-1133">Transmembrane helix</keyword>
<dbReference type="InterPro" id="IPR045083">
    <property type="entry name" value="ATP_synth_F0_asu_bact/mt"/>
</dbReference>
<dbReference type="SUPFAM" id="SSF81336">
    <property type="entry name" value="F1F0 ATP synthase subunit A"/>
    <property type="match status" value="1"/>
</dbReference>
<comment type="subcellular location">
    <subcellularLocation>
        <location evidence="1">Membrane</location>
        <topology evidence="1">Multi-pass membrane protein</topology>
    </subcellularLocation>
</comment>
<organism evidence="12">
    <name type="scientific">freshwater metagenome</name>
    <dbReference type="NCBI Taxonomy" id="449393"/>
    <lineage>
        <taxon>unclassified sequences</taxon>
        <taxon>metagenomes</taxon>
        <taxon>ecological metagenomes</taxon>
    </lineage>
</organism>
<keyword evidence="3" id="KW-0813">Transport</keyword>
<dbReference type="CDD" id="cd00310">
    <property type="entry name" value="ATP-synt_Fo_a_6"/>
    <property type="match status" value="1"/>
</dbReference>
<feature type="transmembrane region" description="Helical" evidence="11">
    <location>
        <begin position="117"/>
        <end position="137"/>
    </location>
</feature>
<accession>A0A6J7CZC2</accession>
<keyword evidence="6" id="KW-0375">Hydrogen ion transport</keyword>
<feature type="transmembrane region" description="Helical" evidence="11">
    <location>
        <begin position="157"/>
        <end position="182"/>
    </location>
</feature>
<keyword evidence="9 11" id="KW-0472">Membrane</keyword>
<evidence type="ECO:0000256" key="5">
    <source>
        <dbReference type="ARBA" id="ARBA00022692"/>
    </source>
</evidence>
<evidence type="ECO:0000256" key="10">
    <source>
        <dbReference type="ARBA" id="ARBA00023310"/>
    </source>
</evidence>
<dbReference type="Pfam" id="PF00119">
    <property type="entry name" value="ATP-synt_A"/>
    <property type="match status" value="1"/>
</dbReference>
<evidence type="ECO:0000256" key="4">
    <source>
        <dbReference type="ARBA" id="ARBA00022547"/>
    </source>
</evidence>
<reference evidence="12" key="1">
    <citation type="submission" date="2020-05" db="EMBL/GenBank/DDBJ databases">
        <authorList>
            <person name="Chiriac C."/>
            <person name="Salcher M."/>
            <person name="Ghai R."/>
            <person name="Kavagutti S V."/>
        </authorList>
    </citation>
    <scope>NUCLEOTIDE SEQUENCE</scope>
</reference>
<evidence type="ECO:0000256" key="6">
    <source>
        <dbReference type="ARBA" id="ARBA00022781"/>
    </source>
</evidence>
<dbReference type="InterPro" id="IPR000568">
    <property type="entry name" value="ATP_synth_F0_asu"/>
</dbReference>
<dbReference type="InterPro" id="IPR035908">
    <property type="entry name" value="F0_ATP_A_sf"/>
</dbReference>
<dbReference type="AlphaFoldDB" id="A0A6J7CZC2"/>
<dbReference type="PROSITE" id="PS00449">
    <property type="entry name" value="ATPASE_A"/>
    <property type="match status" value="1"/>
</dbReference>
<dbReference type="Gene3D" id="1.20.120.220">
    <property type="entry name" value="ATP synthase, F0 complex, subunit A"/>
    <property type="match status" value="1"/>
</dbReference>
<feature type="transmembrane region" description="Helical" evidence="11">
    <location>
        <begin position="60"/>
        <end position="79"/>
    </location>
</feature>
<evidence type="ECO:0000256" key="3">
    <source>
        <dbReference type="ARBA" id="ARBA00022448"/>
    </source>
</evidence>
<dbReference type="PANTHER" id="PTHR11410">
    <property type="entry name" value="ATP SYNTHASE SUBUNIT A"/>
    <property type="match status" value="1"/>
</dbReference>
<evidence type="ECO:0000256" key="2">
    <source>
        <dbReference type="ARBA" id="ARBA00006810"/>
    </source>
</evidence>
<keyword evidence="8" id="KW-0406">Ion transport</keyword>
<dbReference type="PRINTS" id="PR00123">
    <property type="entry name" value="ATPASEA"/>
</dbReference>
<gene>
    <name evidence="12" type="ORF">UFOPK3444_00240</name>
</gene>
<dbReference type="GO" id="GO:0045259">
    <property type="term" value="C:proton-transporting ATP synthase complex"/>
    <property type="evidence" value="ECO:0007669"/>
    <property type="project" value="UniProtKB-KW"/>
</dbReference>
<dbReference type="PANTHER" id="PTHR11410:SF0">
    <property type="entry name" value="ATP SYNTHASE SUBUNIT A"/>
    <property type="match status" value="1"/>
</dbReference>
<feature type="transmembrane region" description="Helical" evidence="11">
    <location>
        <begin position="194"/>
        <end position="213"/>
    </location>
</feature>
<keyword evidence="4" id="KW-0138">CF(0)</keyword>
<dbReference type="GO" id="GO:0046933">
    <property type="term" value="F:proton-transporting ATP synthase activity, rotational mechanism"/>
    <property type="evidence" value="ECO:0007669"/>
    <property type="project" value="TreeGrafter"/>
</dbReference>
<dbReference type="NCBIfam" id="TIGR01131">
    <property type="entry name" value="ATP_synt_6_or_A"/>
    <property type="match status" value="1"/>
</dbReference>
<proteinExistence type="inferred from homology"/>
<evidence type="ECO:0000256" key="11">
    <source>
        <dbReference type="SAM" id="Phobius"/>
    </source>
</evidence>
<evidence type="ECO:0000256" key="9">
    <source>
        <dbReference type="ARBA" id="ARBA00023136"/>
    </source>
</evidence>